<organism evidence="7 8">
    <name type="scientific">Flammeovirga yaeyamensis</name>
    <dbReference type="NCBI Taxonomy" id="367791"/>
    <lineage>
        <taxon>Bacteria</taxon>
        <taxon>Pseudomonadati</taxon>
        <taxon>Bacteroidota</taxon>
        <taxon>Cytophagia</taxon>
        <taxon>Cytophagales</taxon>
        <taxon>Flammeovirgaceae</taxon>
        <taxon>Flammeovirga</taxon>
    </lineage>
</organism>
<accession>A0AAX1NFN5</accession>
<dbReference type="EMBL" id="CP076133">
    <property type="protein sequence ID" value="QWG05463.1"/>
    <property type="molecule type" value="Genomic_DNA"/>
</dbReference>
<protein>
    <submittedName>
        <fullName evidence="7">RDD family protein</fullName>
    </submittedName>
</protein>
<proteinExistence type="predicted"/>
<feature type="transmembrane region" description="Helical" evidence="5">
    <location>
        <begin position="159"/>
        <end position="179"/>
    </location>
</feature>
<name>A0AAX1NFN5_9BACT</name>
<keyword evidence="2 5" id="KW-0812">Transmembrane</keyword>
<keyword evidence="4 5" id="KW-0472">Membrane</keyword>
<evidence type="ECO:0000313" key="8">
    <source>
        <dbReference type="Proteomes" id="UP000678679"/>
    </source>
</evidence>
<sequence>MDYNRKVGFGERFVSMIIDHISMTFLLGMIAVPIQMSVMSEFFTSPGINSDPDQLFGSIKTLMIPYCFIYALYFCKDAFKGRSLGKLATNLQVYDNKTDEIASPIKCFVRNISIIIWPIEVIMVMINPNRRIGDYISGTYVDIYDKKANAKVDFPKIGISYVLSVLVMGICMSPLVLWLEYLGSIVNDKEVYVDTVVNEKVVYDELSYYFDSLEMNMDDQYIQLKVYASPNVYLNSINEVRGLVEPIMKEKFPYHKVDLDIIYTENGTQEELNIDFYTN</sequence>
<dbReference type="AlphaFoldDB" id="A0AAX1NFN5"/>
<keyword evidence="8" id="KW-1185">Reference proteome</keyword>
<evidence type="ECO:0000256" key="4">
    <source>
        <dbReference type="ARBA" id="ARBA00023136"/>
    </source>
</evidence>
<feature type="transmembrane region" description="Helical" evidence="5">
    <location>
        <begin position="54"/>
        <end position="75"/>
    </location>
</feature>
<dbReference type="GO" id="GO:0016020">
    <property type="term" value="C:membrane"/>
    <property type="evidence" value="ECO:0007669"/>
    <property type="project" value="UniProtKB-SubCell"/>
</dbReference>
<keyword evidence="3 5" id="KW-1133">Transmembrane helix</keyword>
<dbReference type="Proteomes" id="UP000678679">
    <property type="component" value="Chromosome 2"/>
</dbReference>
<feature type="transmembrane region" description="Helical" evidence="5">
    <location>
        <begin position="107"/>
        <end position="126"/>
    </location>
</feature>
<dbReference type="InterPro" id="IPR010432">
    <property type="entry name" value="RDD"/>
</dbReference>
<reference evidence="7 8" key="1">
    <citation type="submission" date="2021-05" db="EMBL/GenBank/DDBJ databases">
        <title>Comparative genomic studies on the polysaccharide-degrading batcterial strains of the Flammeovirga genus.</title>
        <authorList>
            <person name="Zewei F."/>
            <person name="Zheng Z."/>
            <person name="Yu L."/>
            <person name="Ruyue G."/>
            <person name="Yanhong M."/>
            <person name="Yuanyuan C."/>
            <person name="Jingyan G."/>
            <person name="Wenjun H."/>
        </authorList>
    </citation>
    <scope>NUCLEOTIDE SEQUENCE [LARGE SCALE GENOMIC DNA]</scope>
    <source>
        <strain evidence="7 8">NBRC:100898</strain>
    </source>
</reference>
<gene>
    <name evidence="7" type="ORF">KMW28_23885</name>
</gene>
<evidence type="ECO:0000256" key="2">
    <source>
        <dbReference type="ARBA" id="ARBA00022692"/>
    </source>
</evidence>
<dbReference type="RefSeq" id="WP_169661886.1">
    <property type="nucleotide sequence ID" value="NZ_CP076133.1"/>
</dbReference>
<evidence type="ECO:0000256" key="1">
    <source>
        <dbReference type="ARBA" id="ARBA00004141"/>
    </source>
</evidence>
<evidence type="ECO:0000256" key="5">
    <source>
        <dbReference type="SAM" id="Phobius"/>
    </source>
</evidence>
<evidence type="ECO:0000259" key="6">
    <source>
        <dbReference type="Pfam" id="PF06271"/>
    </source>
</evidence>
<evidence type="ECO:0000256" key="3">
    <source>
        <dbReference type="ARBA" id="ARBA00022989"/>
    </source>
</evidence>
<dbReference type="KEGG" id="fya:KMW28_23885"/>
<comment type="subcellular location">
    <subcellularLocation>
        <location evidence="1">Membrane</location>
        <topology evidence="1">Multi-pass membrane protein</topology>
    </subcellularLocation>
</comment>
<evidence type="ECO:0000313" key="7">
    <source>
        <dbReference type="EMBL" id="QWG05463.1"/>
    </source>
</evidence>
<dbReference type="Pfam" id="PF06271">
    <property type="entry name" value="RDD"/>
    <property type="match status" value="1"/>
</dbReference>
<feature type="domain" description="RDD" evidence="6">
    <location>
        <begin position="8"/>
        <end position="126"/>
    </location>
</feature>
<feature type="transmembrane region" description="Helical" evidence="5">
    <location>
        <begin position="12"/>
        <end position="34"/>
    </location>
</feature>